<sequence length="335" mass="36350">MNRARRRLLLAILALIGLGGLTVVANQAGLDILGPGKVDHIRLAAYDGDVGALEWIARDKGFFRKVGLEVDMKAYPSGNAAMEALRAGEVDIATAADLVVAKRSFTEPDLRILADICRYWNKGLVARRDRNILVPGDLRGKRIGVPATSSAEHNLMVFLALQGLSMRDVTIVDLAPKPLVEAVTAGQIDAAIVWQPHVTAIEKALGANAVRLMDGGTEAHLLLVTREAEIAPRADAIRKLLKGLILAEQWVRANPDQAKATLAERFALDPAYLDILWPRMQLAVSLPQEILAAMEAEARWLAQADTKGTRPTFADTIHPEPLRAVKPDAVGIFTR</sequence>
<dbReference type="Pfam" id="PF09084">
    <property type="entry name" value="NMT1"/>
    <property type="match status" value="1"/>
</dbReference>
<feature type="domain" description="Solute-binding protein family 3/N-terminal" evidence="4">
    <location>
        <begin position="40"/>
        <end position="254"/>
    </location>
</feature>
<evidence type="ECO:0000256" key="1">
    <source>
        <dbReference type="ARBA" id="ARBA00004418"/>
    </source>
</evidence>
<dbReference type="STRING" id="1437059.A6A05_14125"/>
<dbReference type="SUPFAM" id="SSF53850">
    <property type="entry name" value="Periplasmic binding protein-like II"/>
    <property type="match status" value="1"/>
</dbReference>
<dbReference type="RefSeq" id="WP_068501812.1">
    <property type="nucleotide sequence ID" value="NZ_LWQU01000151.1"/>
</dbReference>
<evidence type="ECO:0000256" key="2">
    <source>
        <dbReference type="ARBA" id="ARBA00010742"/>
    </source>
</evidence>
<dbReference type="OrthoDB" id="9815602at2"/>
<keyword evidence="3" id="KW-0732">Signal</keyword>
<comment type="subcellular location">
    <subcellularLocation>
        <location evidence="1">Periplasm</location>
    </subcellularLocation>
</comment>
<proteinExistence type="inferred from homology"/>
<dbReference type="CDD" id="cd01008">
    <property type="entry name" value="PBP2_NrtA_SsuA_CpmA_like"/>
    <property type="match status" value="1"/>
</dbReference>
<keyword evidence="6" id="KW-1185">Reference proteome</keyword>
<dbReference type="Gene3D" id="3.40.190.10">
    <property type="entry name" value="Periplasmic binding protein-like II"/>
    <property type="match status" value="2"/>
</dbReference>
<organism evidence="5 6">
    <name type="scientific">Magnetospirillum moscoviense</name>
    <dbReference type="NCBI Taxonomy" id="1437059"/>
    <lineage>
        <taxon>Bacteria</taxon>
        <taxon>Pseudomonadati</taxon>
        <taxon>Pseudomonadota</taxon>
        <taxon>Alphaproteobacteria</taxon>
        <taxon>Rhodospirillales</taxon>
        <taxon>Rhodospirillaceae</taxon>
        <taxon>Magnetospirillum</taxon>
    </lineage>
</organism>
<comment type="caution">
    <text evidence="5">The sequence shown here is derived from an EMBL/GenBank/DDBJ whole genome shotgun (WGS) entry which is preliminary data.</text>
</comment>
<evidence type="ECO:0000313" key="6">
    <source>
        <dbReference type="Proteomes" id="UP000078543"/>
    </source>
</evidence>
<comment type="similarity">
    <text evidence="2">Belongs to the bacterial solute-binding protein SsuA/TauA family.</text>
</comment>
<dbReference type="PANTHER" id="PTHR30024">
    <property type="entry name" value="ALIPHATIC SULFONATES-BINDING PROTEIN-RELATED"/>
    <property type="match status" value="1"/>
</dbReference>
<evidence type="ECO:0000259" key="4">
    <source>
        <dbReference type="SMART" id="SM00062"/>
    </source>
</evidence>
<dbReference type="GO" id="GO:0042918">
    <property type="term" value="P:alkanesulfonate transmembrane transport"/>
    <property type="evidence" value="ECO:0007669"/>
    <property type="project" value="TreeGrafter"/>
</dbReference>
<dbReference type="SMART" id="SM00062">
    <property type="entry name" value="PBPb"/>
    <property type="match status" value="1"/>
</dbReference>
<protein>
    <recommendedName>
        <fullName evidence="4">Solute-binding protein family 3/N-terminal domain-containing protein</fullName>
    </recommendedName>
</protein>
<dbReference type="InterPro" id="IPR001638">
    <property type="entry name" value="Solute-binding_3/MltF_N"/>
</dbReference>
<dbReference type="PANTHER" id="PTHR30024:SF47">
    <property type="entry name" value="TAURINE-BINDING PERIPLASMIC PROTEIN"/>
    <property type="match status" value="1"/>
</dbReference>
<name>A0A178ML57_9PROT</name>
<accession>A0A178ML57</accession>
<evidence type="ECO:0000256" key="3">
    <source>
        <dbReference type="ARBA" id="ARBA00022729"/>
    </source>
</evidence>
<dbReference type="AlphaFoldDB" id="A0A178ML57"/>
<dbReference type="InterPro" id="IPR015168">
    <property type="entry name" value="SsuA/THI5"/>
</dbReference>
<dbReference type="Proteomes" id="UP000078543">
    <property type="component" value="Unassembled WGS sequence"/>
</dbReference>
<dbReference type="GO" id="GO:0042597">
    <property type="term" value="C:periplasmic space"/>
    <property type="evidence" value="ECO:0007669"/>
    <property type="project" value="UniProtKB-SubCell"/>
</dbReference>
<gene>
    <name evidence="5" type="ORF">A6A05_14125</name>
</gene>
<reference evidence="5 6" key="1">
    <citation type="submission" date="2016-04" db="EMBL/GenBank/DDBJ databases">
        <title>Draft genome sequence of freshwater magnetotactic bacteria Magnetospirillum marisnigri SP-1 and Magnetospirillum moscoviense BB-1.</title>
        <authorList>
            <person name="Koziaeva V."/>
            <person name="Dziuba M.V."/>
            <person name="Ivanov T.M."/>
            <person name="Kuznetsov B."/>
            <person name="Grouzdev D.S."/>
        </authorList>
    </citation>
    <scope>NUCLEOTIDE SEQUENCE [LARGE SCALE GENOMIC DNA]</scope>
    <source>
        <strain evidence="5 6">BB-1</strain>
    </source>
</reference>
<dbReference type="EMBL" id="LWQU01000151">
    <property type="protein sequence ID" value="OAN49339.1"/>
    <property type="molecule type" value="Genomic_DNA"/>
</dbReference>
<evidence type="ECO:0000313" key="5">
    <source>
        <dbReference type="EMBL" id="OAN49339.1"/>
    </source>
</evidence>